<dbReference type="PROSITE" id="PS50181">
    <property type="entry name" value="FBOX"/>
    <property type="match status" value="1"/>
</dbReference>
<reference evidence="2" key="1">
    <citation type="submission" date="2023-03" db="EMBL/GenBank/DDBJ databases">
        <title>Massive genome expansion in bonnet fungi (Mycena s.s.) driven by repeated elements and novel gene families across ecological guilds.</title>
        <authorList>
            <consortium name="Lawrence Berkeley National Laboratory"/>
            <person name="Harder C.B."/>
            <person name="Miyauchi S."/>
            <person name="Viragh M."/>
            <person name="Kuo A."/>
            <person name="Thoen E."/>
            <person name="Andreopoulos B."/>
            <person name="Lu D."/>
            <person name="Skrede I."/>
            <person name="Drula E."/>
            <person name="Henrissat B."/>
            <person name="Morin E."/>
            <person name="Kohler A."/>
            <person name="Barry K."/>
            <person name="LaButti K."/>
            <person name="Morin E."/>
            <person name="Salamov A."/>
            <person name="Lipzen A."/>
            <person name="Mereny Z."/>
            <person name="Hegedus B."/>
            <person name="Baldrian P."/>
            <person name="Stursova M."/>
            <person name="Weitz H."/>
            <person name="Taylor A."/>
            <person name="Grigoriev I.V."/>
            <person name="Nagy L.G."/>
            <person name="Martin F."/>
            <person name="Kauserud H."/>
        </authorList>
    </citation>
    <scope>NUCLEOTIDE SEQUENCE</scope>
    <source>
        <strain evidence="2">9284</strain>
    </source>
</reference>
<dbReference type="Pfam" id="PF12937">
    <property type="entry name" value="F-box-like"/>
    <property type="match status" value="1"/>
</dbReference>
<proteinExistence type="predicted"/>
<dbReference type="Proteomes" id="UP001221142">
    <property type="component" value="Unassembled WGS sequence"/>
</dbReference>
<dbReference type="AlphaFoldDB" id="A0AAD7CEY6"/>
<gene>
    <name evidence="2" type="ORF">FB45DRAFT_184477</name>
</gene>
<accession>A0AAD7CEY6</accession>
<dbReference type="InterPro" id="IPR036047">
    <property type="entry name" value="F-box-like_dom_sf"/>
</dbReference>
<protein>
    <recommendedName>
        <fullName evidence="1">F-box domain-containing protein</fullName>
    </recommendedName>
</protein>
<keyword evidence="3" id="KW-1185">Reference proteome</keyword>
<feature type="domain" description="F-box" evidence="1">
    <location>
        <begin position="48"/>
        <end position="98"/>
    </location>
</feature>
<dbReference type="PANTHER" id="PTHR38926:SF5">
    <property type="entry name" value="F-BOX AND LEUCINE-RICH REPEAT PROTEIN 6"/>
    <property type="match status" value="1"/>
</dbReference>
<dbReference type="InterPro" id="IPR032675">
    <property type="entry name" value="LRR_dom_sf"/>
</dbReference>
<name>A0AAD7CEY6_9AGAR</name>
<evidence type="ECO:0000313" key="3">
    <source>
        <dbReference type="Proteomes" id="UP001221142"/>
    </source>
</evidence>
<dbReference type="InterPro" id="IPR001810">
    <property type="entry name" value="F-box_dom"/>
</dbReference>
<dbReference type="Gene3D" id="1.20.1280.50">
    <property type="match status" value="1"/>
</dbReference>
<dbReference type="EMBL" id="JARKIF010000002">
    <property type="protein sequence ID" value="KAJ7646947.1"/>
    <property type="molecule type" value="Genomic_DNA"/>
</dbReference>
<dbReference type="Gene3D" id="3.80.10.10">
    <property type="entry name" value="Ribonuclease Inhibitor"/>
    <property type="match status" value="1"/>
</dbReference>
<dbReference type="SUPFAM" id="SSF81383">
    <property type="entry name" value="F-box domain"/>
    <property type="match status" value="1"/>
</dbReference>
<dbReference type="PANTHER" id="PTHR38926">
    <property type="entry name" value="F-BOX DOMAIN CONTAINING PROTEIN, EXPRESSED"/>
    <property type="match status" value="1"/>
</dbReference>
<evidence type="ECO:0000313" key="2">
    <source>
        <dbReference type="EMBL" id="KAJ7646947.1"/>
    </source>
</evidence>
<comment type="caution">
    <text evidence="2">The sequence shown here is derived from an EMBL/GenBank/DDBJ whole genome shotgun (WGS) entry which is preliminary data.</text>
</comment>
<dbReference type="SUPFAM" id="SSF52047">
    <property type="entry name" value="RNI-like"/>
    <property type="match status" value="1"/>
</dbReference>
<organism evidence="2 3">
    <name type="scientific">Roridomyces roridus</name>
    <dbReference type="NCBI Taxonomy" id="1738132"/>
    <lineage>
        <taxon>Eukaryota</taxon>
        <taxon>Fungi</taxon>
        <taxon>Dikarya</taxon>
        <taxon>Basidiomycota</taxon>
        <taxon>Agaricomycotina</taxon>
        <taxon>Agaricomycetes</taxon>
        <taxon>Agaricomycetidae</taxon>
        <taxon>Agaricales</taxon>
        <taxon>Marasmiineae</taxon>
        <taxon>Mycenaceae</taxon>
        <taxon>Roridomyces</taxon>
    </lineage>
</organism>
<evidence type="ECO:0000259" key="1">
    <source>
        <dbReference type="PROSITE" id="PS50181"/>
    </source>
</evidence>
<sequence>MPHPSNGEIKCLIAATEAKMLSIQTQIDALTRTLETQRATLARLQWSILPMGKLPTELLVEIFAYSILDQGDVPLRLSHVCRYWRRIINSTPKLWNQGVMDVHLTGNTVAETYAKTLAALLARSAPLPVSISFKQHAQHAVDKINLMEIAKHVFHAISATISRWKHLSMDVNSFKLLTDLPEGSFPILESLDAEYDTYGRVAPLGTFSSAPKLQNVSLFLHGSRTYNPRLLLLPWTQLTSLKLTYFSPSACLATILQCTRLVSADLTTSEWDEPMPASPPVITTLPSLAVLHISFELGNDDVGLVSPFFAPLALPALHTLALTFDPTPSVLWPTAELSAFQSRSPHLRNIKLQHASITSSELASLLRLAPETTELTLHGCSDAVDDPLLDQLTYHKDTDAPPLAPRLRHLIVSGFGAYEFSARRLERMVRSRWWEDPAARPQQVAYLEQLVIPPVDRLAGSFTNGIFGDSIVDLVEDGFYFSYDE</sequence>